<accession>A0A226F1G2</accession>
<dbReference type="Pfam" id="PF00348">
    <property type="entry name" value="polyprenyl_synt"/>
    <property type="match status" value="1"/>
</dbReference>
<reference evidence="3 4" key="1">
    <citation type="submission" date="2015-12" db="EMBL/GenBank/DDBJ databases">
        <title>The genome of Folsomia candida.</title>
        <authorList>
            <person name="Faddeeva A."/>
            <person name="Derks M.F."/>
            <person name="Anvar Y."/>
            <person name="Smit S."/>
            <person name="Van Straalen N."/>
            <person name="Roelofs D."/>
        </authorList>
    </citation>
    <scope>NUCLEOTIDE SEQUENCE [LARGE SCALE GENOMIC DNA]</scope>
    <source>
        <strain evidence="3 4">VU population</strain>
        <tissue evidence="3">Whole body</tissue>
    </source>
</reference>
<keyword evidence="2" id="KW-0460">Magnesium</keyword>
<dbReference type="PROSITE" id="PS00723">
    <property type="entry name" value="POLYPRENYL_SYNTHASE_1"/>
    <property type="match status" value="1"/>
</dbReference>
<evidence type="ECO:0000313" key="3">
    <source>
        <dbReference type="EMBL" id="OXA63264.1"/>
    </source>
</evidence>
<evidence type="ECO:0000256" key="1">
    <source>
        <dbReference type="ARBA" id="ARBA00022723"/>
    </source>
</evidence>
<evidence type="ECO:0000313" key="4">
    <source>
        <dbReference type="Proteomes" id="UP000198287"/>
    </source>
</evidence>
<dbReference type="GO" id="GO:0004659">
    <property type="term" value="F:prenyltransferase activity"/>
    <property type="evidence" value="ECO:0007669"/>
    <property type="project" value="InterPro"/>
</dbReference>
<dbReference type="GO" id="GO:0003676">
    <property type="term" value="F:nucleic acid binding"/>
    <property type="evidence" value="ECO:0007669"/>
    <property type="project" value="InterPro"/>
</dbReference>
<dbReference type="Gene3D" id="1.10.600.10">
    <property type="entry name" value="Farnesyl Diphosphate Synthase"/>
    <property type="match status" value="1"/>
</dbReference>
<dbReference type="EMBL" id="LNIX01000001">
    <property type="protein sequence ID" value="OXA63264.1"/>
    <property type="molecule type" value="Genomic_DNA"/>
</dbReference>
<dbReference type="Proteomes" id="UP000198287">
    <property type="component" value="Unassembled WGS sequence"/>
</dbReference>
<dbReference type="GO" id="GO:0042811">
    <property type="term" value="P:pheromone biosynthetic process"/>
    <property type="evidence" value="ECO:0007669"/>
    <property type="project" value="UniProtKB-ARBA"/>
</dbReference>
<dbReference type="InterPro" id="IPR008949">
    <property type="entry name" value="Isoprenoid_synthase_dom_sf"/>
</dbReference>
<dbReference type="STRING" id="158441.A0A226F1G2"/>
<dbReference type="SUPFAM" id="SSF48576">
    <property type="entry name" value="Terpenoid synthases"/>
    <property type="match status" value="1"/>
</dbReference>
<dbReference type="PANTHER" id="PTHR12001:SF44">
    <property type="entry name" value="GERANYLGERANYL PYROPHOSPHATE SYNTHASE"/>
    <property type="match status" value="1"/>
</dbReference>
<dbReference type="AlphaFoldDB" id="A0A226F1G2"/>
<proteinExistence type="predicted"/>
<sequence>MSDENQPPSKKRHISTDKLNVKHAISEIGIFINKVKNKLEEFIQSKNKILNLSCGENSFNSQDELHGDHNSEDNQIGQFSTSSECQTVFKELGINNVNKKISKLLEYPTARKLLDRCLDNPEFPRIKLTLFREWMINECKFKYRKINKKPVFLERYDIVAQREFYLRSIRKFRQEGYSVFYSDETWASPDQARSRCWQILLSDEEYKDMTGFWGGDCLRDMNGYAGGFLLKSANGSIIINHIGNELGFLAGGDDVFISKKDTKDYHGNMNSDRYLEWFAKIVGLVPDKSVLVLDQAPYHKKRVKDSIMPTMAWPIGISRKLDLILSKSKIMVDLPKIVEDANLYRERVLLPYSYLVSNPGKSIRSGMFKVLNNWFNATNEDCNTICEILDLLHNATLMIDDIEDGSDLRRGKEAAHIVYGVPLTINAAHFMYFEVIDKLLEFCDDHDVISKFLEEMKNLHVGQGAELYWRDCAEMDEIPTERDFHEIIAKKTTSLALMAIALLSYKGKNKTIDVTKFVTLMGTNGQILDDLRNLTCPELHKTKGFCEDITEGKLSFPVIHFLNNKDIPDHAEKAKRLVAILKMKTNDVTLKNEVLAMLQESGSLDYTRRHLKQLQFEIMVEAGGLGPNPDLEKLMRSVKTNIPDKLAMA</sequence>
<gene>
    <name evidence="3" type="ORF">Fcan01_00220</name>
</gene>
<comment type="caution">
    <text evidence="3">The sequence shown here is derived from an EMBL/GenBank/DDBJ whole genome shotgun (WGS) entry which is preliminary data.</text>
</comment>
<dbReference type="OrthoDB" id="6921389at2759"/>
<protein>
    <submittedName>
        <fullName evidence="3">Geranylgeranyl pyrophosphate synthase</fullName>
    </submittedName>
</protein>
<name>A0A226F1G2_FOLCA</name>
<keyword evidence="4" id="KW-1185">Reference proteome</keyword>
<dbReference type="GO" id="GO:0046872">
    <property type="term" value="F:metal ion binding"/>
    <property type="evidence" value="ECO:0007669"/>
    <property type="project" value="UniProtKB-KW"/>
</dbReference>
<dbReference type="InterPro" id="IPR000092">
    <property type="entry name" value="Polyprenyl_synt"/>
</dbReference>
<dbReference type="PANTHER" id="PTHR12001">
    <property type="entry name" value="GERANYLGERANYL PYROPHOSPHATE SYNTHASE"/>
    <property type="match status" value="1"/>
</dbReference>
<evidence type="ECO:0000256" key="2">
    <source>
        <dbReference type="ARBA" id="ARBA00022842"/>
    </source>
</evidence>
<keyword evidence="1" id="KW-0479">Metal-binding</keyword>
<dbReference type="GO" id="GO:0008299">
    <property type="term" value="P:isoprenoid biosynthetic process"/>
    <property type="evidence" value="ECO:0007669"/>
    <property type="project" value="InterPro"/>
</dbReference>
<dbReference type="InterPro" id="IPR036397">
    <property type="entry name" value="RNaseH_sf"/>
</dbReference>
<dbReference type="Gene3D" id="3.30.420.10">
    <property type="entry name" value="Ribonuclease H-like superfamily/Ribonuclease H"/>
    <property type="match status" value="1"/>
</dbReference>
<organism evidence="3 4">
    <name type="scientific">Folsomia candida</name>
    <name type="common">Springtail</name>
    <dbReference type="NCBI Taxonomy" id="158441"/>
    <lineage>
        <taxon>Eukaryota</taxon>
        <taxon>Metazoa</taxon>
        <taxon>Ecdysozoa</taxon>
        <taxon>Arthropoda</taxon>
        <taxon>Hexapoda</taxon>
        <taxon>Collembola</taxon>
        <taxon>Entomobryomorpha</taxon>
        <taxon>Isotomoidea</taxon>
        <taxon>Isotomidae</taxon>
        <taxon>Proisotominae</taxon>
        <taxon>Folsomia</taxon>
    </lineage>
</organism>
<dbReference type="SFLD" id="SFLDS00005">
    <property type="entry name" value="Isoprenoid_Synthase_Type_I"/>
    <property type="match status" value="1"/>
</dbReference>
<dbReference type="InterPro" id="IPR033749">
    <property type="entry name" value="Polyprenyl_synt_CS"/>
</dbReference>